<dbReference type="CDD" id="cd01949">
    <property type="entry name" value="GGDEF"/>
    <property type="match status" value="1"/>
</dbReference>
<evidence type="ECO:0000313" key="3">
    <source>
        <dbReference type="Proteomes" id="UP000093482"/>
    </source>
</evidence>
<feature type="domain" description="GGDEF" evidence="1">
    <location>
        <begin position="333"/>
        <end position="463"/>
    </location>
</feature>
<dbReference type="RefSeq" id="WP_066464070.1">
    <property type="nucleotide sequence ID" value="NZ_MATO01000034.1"/>
</dbReference>
<evidence type="ECO:0000313" key="2">
    <source>
        <dbReference type="EMBL" id="OCS90721.1"/>
    </source>
</evidence>
<dbReference type="InterPro" id="IPR050469">
    <property type="entry name" value="Diguanylate_Cyclase"/>
</dbReference>
<dbReference type="InterPro" id="IPR011990">
    <property type="entry name" value="TPR-like_helical_dom_sf"/>
</dbReference>
<dbReference type="InterPro" id="IPR000160">
    <property type="entry name" value="GGDEF_dom"/>
</dbReference>
<protein>
    <recommendedName>
        <fullName evidence="1">GGDEF domain-containing protein</fullName>
    </recommendedName>
</protein>
<dbReference type="Gene3D" id="3.30.70.270">
    <property type="match status" value="1"/>
</dbReference>
<dbReference type="Gene3D" id="1.25.40.10">
    <property type="entry name" value="Tetratricopeptide repeat domain"/>
    <property type="match status" value="1"/>
</dbReference>
<dbReference type="PANTHER" id="PTHR45138">
    <property type="entry name" value="REGULATORY COMPONENTS OF SENSORY TRANSDUCTION SYSTEM"/>
    <property type="match status" value="1"/>
</dbReference>
<gene>
    <name evidence="2" type="ORF">A6K76_01325</name>
</gene>
<accession>A0A1C0YU98</accession>
<evidence type="ECO:0000259" key="1">
    <source>
        <dbReference type="PROSITE" id="PS50887"/>
    </source>
</evidence>
<comment type="caution">
    <text evidence="2">The sequence shown here is derived from an EMBL/GenBank/DDBJ whole genome shotgun (WGS) entry which is preliminary data.</text>
</comment>
<dbReference type="Proteomes" id="UP000093482">
    <property type="component" value="Unassembled WGS sequence"/>
</dbReference>
<dbReference type="SMART" id="SM00267">
    <property type="entry name" value="GGDEF"/>
    <property type="match status" value="1"/>
</dbReference>
<dbReference type="PROSITE" id="PS50887">
    <property type="entry name" value="GGDEF"/>
    <property type="match status" value="1"/>
</dbReference>
<dbReference type="SUPFAM" id="SSF48452">
    <property type="entry name" value="TPR-like"/>
    <property type="match status" value="1"/>
</dbReference>
<organism evidence="2 3">
    <name type="scientific">Caryophanon latum</name>
    <dbReference type="NCBI Taxonomy" id="33977"/>
    <lineage>
        <taxon>Bacteria</taxon>
        <taxon>Bacillati</taxon>
        <taxon>Bacillota</taxon>
        <taxon>Bacilli</taxon>
        <taxon>Bacillales</taxon>
        <taxon>Caryophanaceae</taxon>
        <taxon>Caryophanon</taxon>
    </lineage>
</organism>
<dbReference type="AlphaFoldDB" id="A0A1C0YU98"/>
<dbReference type="GO" id="GO:0052621">
    <property type="term" value="F:diguanylate cyclase activity"/>
    <property type="evidence" value="ECO:0007669"/>
    <property type="project" value="TreeGrafter"/>
</dbReference>
<reference evidence="2 3" key="1">
    <citation type="submission" date="2016-07" db="EMBL/GenBank/DDBJ databases">
        <title>Caryophanon latum genome sequencing.</title>
        <authorList>
            <person name="Verma A."/>
            <person name="Pal Y."/>
            <person name="Krishnamurthi S."/>
        </authorList>
    </citation>
    <scope>NUCLEOTIDE SEQUENCE [LARGE SCALE GENOMIC DNA]</scope>
    <source>
        <strain evidence="2 3">DSM 14151</strain>
    </source>
</reference>
<dbReference type="OrthoDB" id="9759607at2"/>
<dbReference type="InterPro" id="IPR043128">
    <property type="entry name" value="Rev_trsase/Diguanyl_cyclase"/>
</dbReference>
<proteinExistence type="predicted"/>
<name>A0A1C0YU98_9BACL</name>
<keyword evidence="3" id="KW-1185">Reference proteome</keyword>
<dbReference type="EMBL" id="MATO01000034">
    <property type="protein sequence ID" value="OCS90721.1"/>
    <property type="molecule type" value="Genomic_DNA"/>
</dbReference>
<sequence length="463" mass="53820">MSINLNEQLREEAERLLKIGQYEQVLPLFRELAAYYKACEDYENYVRIKVLMIVCYFNLERVRFVDEHISDIEPYEAFLTIADRHRFYMAQATLFYFWHDFDQCIEMYEKCIKIAEQLPNTAMLTTASNFASIYRDLERYDEGFAVLERGMAKAKQLDPTNSYVQYSTAEVYLGYIANYCLTKQFDKADAYLQELEALNYLQPQAAQMNTFKRWKAIILYEKGLIDEAFTLFDSQFKVMKNQGDYRLHKVHLKIWIDYAAKEGRYKEAYEFATVLNESLEANLEEALLDRSSKYAAELKTKDLRNLAFEDPLTSLNNRRLLTKLEKELADAPQTVTVAVLDIDHFKKINDTYGHAVGDDLIIEMAHIIQRTMHHAQHHCVRFGGDEFIIVMYRPLDQAAAWVERLHETIQSTPLHLNDETLHITCSIGVASVSQASELTTATKLADDNLYKAKDRGRNNIVGL</sequence>
<dbReference type="SUPFAM" id="SSF55073">
    <property type="entry name" value="Nucleotide cyclase"/>
    <property type="match status" value="1"/>
</dbReference>
<dbReference type="InterPro" id="IPR029787">
    <property type="entry name" value="Nucleotide_cyclase"/>
</dbReference>
<dbReference type="NCBIfam" id="TIGR00254">
    <property type="entry name" value="GGDEF"/>
    <property type="match status" value="1"/>
</dbReference>
<dbReference type="FunFam" id="3.30.70.270:FF:000001">
    <property type="entry name" value="Diguanylate cyclase domain protein"/>
    <property type="match status" value="1"/>
</dbReference>
<dbReference type="Pfam" id="PF00990">
    <property type="entry name" value="GGDEF"/>
    <property type="match status" value="1"/>
</dbReference>
<dbReference type="PANTHER" id="PTHR45138:SF9">
    <property type="entry name" value="DIGUANYLATE CYCLASE DGCM-RELATED"/>
    <property type="match status" value="1"/>
</dbReference>